<dbReference type="AlphaFoldDB" id="A0A7X3LE26"/>
<dbReference type="Gene3D" id="2.60.120.370">
    <property type="entry name" value="YhcH/YjgK/YiaL"/>
    <property type="match status" value="1"/>
</dbReference>
<name>A0A7X3LE26_9BACL</name>
<dbReference type="EMBL" id="WUBI01000001">
    <property type="protein sequence ID" value="MWV42096.1"/>
    <property type="molecule type" value="Genomic_DNA"/>
</dbReference>
<sequence>MIYDKLENIHLHASDNNHLSQCLKDIATDLHAEWYPDEMSSKVYKKNRIQFTTAPKSEKRFEAHRKYIDIHIVLKGREYVEVGSEGSLTNRTEYDPEQDILFGDMQEGGRFAGYLEPGSFLVCFPDDAHLVGAHEQTPAIVEKFVYKIPV</sequence>
<proteinExistence type="predicted"/>
<keyword evidence="2" id="KW-1185">Reference proteome</keyword>
<dbReference type="Proteomes" id="UP000460318">
    <property type="component" value="Unassembled WGS sequence"/>
</dbReference>
<protein>
    <submittedName>
        <fullName evidence="1">DUF386 family protein</fullName>
    </submittedName>
</protein>
<dbReference type="GO" id="GO:0005829">
    <property type="term" value="C:cytosol"/>
    <property type="evidence" value="ECO:0007669"/>
    <property type="project" value="TreeGrafter"/>
</dbReference>
<dbReference type="Pfam" id="PF04074">
    <property type="entry name" value="DUF386"/>
    <property type="match status" value="1"/>
</dbReference>
<dbReference type="InterPro" id="IPR004375">
    <property type="entry name" value="NanQ/TabA/YiaL"/>
</dbReference>
<dbReference type="PANTHER" id="PTHR34986:SF1">
    <property type="entry name" value="PROTEIN YIAL"/>
    <property type="match status" value="1"/>
</dbReference>
<gene>
    <name evidence="1" type="ORF">GRF59_00500</name>
</gene>
<organism evidence="1 2">
    <name type="scientific">Paenibacillus dendrobii</name>
    <dbReference type="NCBI Taxonomy" id="2691084"/>
    <lineage>
        <taxon>Bacteria</taxon>
        <taxon>Bacillati</taxon>
        <taxon>Bacillota</taxon>
        <taxon>Bacilli</taxon>
        <taxon>Bacillales</taxon>
        <taxon>Paenibacillaceae</taxon>
        <taxon>Paenibacillus</taxon>
    </lineage>
</organism>
<accession>A0A7X3LE26</accession>
<comment type="caution">
    <text evidence="1">The sequence shown here is derived from an EMBL/GenBank/DDBJ whole genome shotgun (WGS) entry which is preliminary data.</text>
</comment>
<reference evidence="1 2" key="1">
    <citation type="submission" date="2019-12" db="EMBL/GenBank/DDBJ databases">
        <title>Paenibacillus sp. nov., an endophytic bacterium isolated from the stem of Dendrobium.</title>
        <authorList>
            <person name="Zhao R."/>
        </authorList>
    </citation>
    <scope>NUCLEOTIDE SEQUENCE [LARGE SCALE GENOMIC DNA]</scope>
    <source>
        <strain evidence="1 2">HJL G12</strain>
    </source>
</reference>
<dbReference type="NCBIfam" id="TIGR00022">
    <property type="entry name" value="YhcH/YjgK/YiaL family protein"/>
    <property type="match status" value="1"/>
</dbReference>
<dbReference type="SUPFAM" id="SSF51197">
    <property type="entry name" value="Clavaminate synthase-like"/>
    <property type="match status" value="1"/>
</dbReference>
<evidence type="ECO:0000313" key="1">
    <source>
        <dbReference type="EMBL" id="MWV42096.1"/>
    </source>
</evidence>
<dbReference type="InterPro" id="IPR037012">
    <property type="entry name" value="NanQ/TabA/YiaL_sf"/>
</dbReference>
<dbReference type="PANTHER" id="PTHR34986">
    <property type="entry name" value="EVOLVED BETA-GALACTOSIDASE SUBUNIT BETA"/>
    <property type="match status" value="1"/>
</dbReference>
<evidence type="ECO:0000313" key="2">
    <source>
        <dbReference type="Proteomes" id="UP000460318"/>
    </source>
</evidence>